<organism evidence="2 3">
    <name type="scientific">Dendrothele bispora (strain CBS 962.96)</name>
    <dbReference type="NCBI Taxonomy" id="1314807"/>
    <lineage>
        <taxon>Eukaryota</taxon>
        <taxon>Fungi</taxon>
        <taxon>Dikarya</taxon>
        <taxon>Basidiomycota</taxon>
        <taxon>Agaricomycotina</taxon>
        <taxon>Agaricomycetes</taxon>
        <taxon>Agaricomycetidae</taxon>
        <taxon>Agaricales</taxon>
        <taxon>Agaricales incertae sedis</taxon>
        <taxon>Dendrothele</taxon>
    </lineage>
</organism>
<dbReference type="EMBL" id="ML179040">
    <property type="protein sequence ID" value="THV06885.1"/>
    <property type="molecule type" value="Genomic_DNA"/>
</dbReference>
<feature type="compositionally biased region" description="Basic and acidic residues" evidence="1">
    <location>
        <begin position="527"/>
        <end position="538"/>
    </location>
</feature>
<sequence>MPMNTIDLDDEGDNSDDMDRTVFARTLCSNGILFDSWRFHVPIFNGDDKCDRRDAFEEILPESTLQQLPDVNVNLESFWEAIDKLMKAELEYAEQKTSSGVHFQNFLFNERESEKNKGEGEGEGEGERGREGEGRRGRRENEGAKGKEAEAENEVQKARRLKREELMREREARMKKINETKTKLQSTEIVVHVNGYIRRLWEEKSKEERAPLYNNPLGYVVSPSPLSLAQLAKDYYAIVQSARDDPATISESTYGSSVLGLLRHVWEDFLPIPPMETGSVSFKKEVQLFMVGERGKLEMQHGDTCRTDLLAWTKLRQNLPPEKLGMFKWISKQSEIDLAIFAGEFKTLDILKARRQLVVALTPACASYALLGLDVPVFGFVITMFGTEVHVCKAKKEDDGTLSYAYKKLSSLPPLNDLQSFARFYGFLCAHREWFVRNVYKPTIELLGRYSSQEVLIRSLVGQFEVWRRLDIIKEQQSDKKRKARDSPGENPSKRRSKAVTSYPCYNEHLDDEELYEERFFKETVDVENEKSDMRNATEQESESESQASSRLSKTPPPLPLVSCIASSGSSPAPEPEF</sequence>
<evidence type="ECO:0000256" key="1">
    <source>
        <dbReference type="SAM" id="MobiDB-lite"/>
    </source>
</evidence>
<protein>
    <submittedName>
        <fullName evidence="2">Uncharacterized protein</fullName>
    </submittedName>
</protein>
<feature type="region of interest" description="Disordered" evidence="1">
    <location>
        <begin position="106"/>
        <end position="165"/>
    </location>
</feature>
<evidence type="ECO:0000313" key="2">
    <source>
        <dbReference type="EMBL" id="THV06885.1"/>
    </source>
</evidence>
<keyword evidence="3" id="KW-1185">Reference proteome</keyword>
<reference evidence="2 3" key="1">
    <citation type="journal article" date="2019" name="Nat. Ecol. Evol.">
        <title>Megaphylogeny resolves global patterns of mushroom evolution.</title>
        <authorList>
            <person name="Varga T."/>
            <person name="Krizsan K."/>
            <person name="Foldi C."/>
            <person name="Dima B."/>
            <person name="Sanchez-Garcia M."/>
            <person name="Sanchez-Ramirez S."/>
            <person name="Szollosi G.J."/>
            <person name="Szarkandi J.G."/>
            <person name="Papp V."/>
            <person name="Albert L."/>
            <person name="Andreopoulos W."/>
            <person name="Angelini C."/>
            <person name="Antonin V."/>
            <person name="Barry K.W."/>
            <person name="Bougher N.L."/>
            <person name="Buchanan P."/>
            <person name="Buyck B."/>
            <person name="Bense V."/>
            <person name="Catcheside P."/>
            <person name="Chovatia M."/>
            <person name="Cooper J."/>
            <person name="Damon W."/>
            <person name="Desjardin D."/>
            <person name="Finy P."/>
            <person name="Geml J."/>
            <person name="Haridas S."/>
            <person name="Hughes K."/>
            <person name="Justo A."/>
            <person name="Karasinski D."/>
            <person name="Kautmanova I."/>
            <person name="Kiss B."/>
            <person name="Kocsube S."/>
            <person name="Kotiranta H."/>
            <person name="LaButti K.M."/>
            <person name="Lechner B.E."/>
            <person name="Liimatainen K."/>
            <person name="Lipzen A."/>
            <person name="Lukacs Z."/>
            <person name="Mihaltcheva S."/>
            <person name="Morgado L.N."/>
            <person name="Niskanen T."/>
            <person name="Noordeloos M.E."/>
            <person name="Ohm R.A."/>
            <person name="Ortiz-Santana B."/>
            <person name="Ovrebo C."/>
            <person name="Racz N."/>
            <person name="Riley R."/>
            <person name="Savchenko A."/>
            <person name="Shiryaev A."/>
            <person name="Soop K."/>
            <person name="Spirin V."/>
            <person name="Szebenyi C."/>
            <person name="Tomsovsky M."/>
            <person name="Tulloss R.E."/>
            <person name="Uehling J."/>
            <person name="Grigoriev I.V."/>
            <person name="Vagvolgyi C."/>
            <person name="Papp T."/>
            <person name="Martin F.M."/>
            <person name="Miettinen O."/>
            <person name="Hibbett D.S."/>
            <person name="Nagy L.G."/>
        </authorList>
    </citation>
    <scope>NUCLEOTIDE SEQUENCE [LARGE SCALE GENOMIC DNA]</scope>
    <source>
        <strain evidence="2 3">CBS 962.96</strain>
    </source>
</reference>
<evidence type="ECO:0000313" key="3">
    <source>
        <dbReference type="Proteomes" id="UP000297245"/>
    </source>
</evidence>
<accession>A0A4S8MUW0</accession>
<feature type="region of interest" description="Disordered" evidence="1">
    <location>
        <begin position="527"/>
        <end position="578"/>
    </location>
</feature>
<feature type="compositionally biased region" description="Basic and acidic residues" evidence="1">
    <location>
        <begin position="109"/>
        <end position="165"/>
    </location>
</feature>
<dbReference type="Proteomes" id="UP000297245">
    <property type="component" value="Unassembled WGS sequence"/>
</dbReference>
<gene>
    <name evidence="2" type="ORF">K435DRAFT_772894</name>
</gene>
<feature type="region of interest" description="Disordered" evidence="1">
    <location>
        <begin position="478"/>
        <end position="502"/>
    </location>
</feature>
<proteinExistence type="predicted"/>
<name>A0A4S8MUW0_DENBC</name>
<dbReference type="AlphaFoldDB" id="A0A4S8MUW0"/>